<name>A0ACC0VT22_9STRA</name>
<dbReference type="Proteomes" id="UP001163321">
    <property type="component" value="Chromosome 7"/>
</dbReference>
<comment type="caution">
    <text evidence="1">The sequence shown here is derived from an EMBL/GenBank/DDBJ whole genome shotgun (WGS) entry which is preliminary data.</text>
</comment>
<sequence>MLQIQIETRCRPADFCHTRLEQEHEVLVTFLRARNYVTSNEKAIGEDNDLTTQLDAGYLPEK</sequence>
<protein>
    <submittedName>
        <fullName evidence="1">Uncharacterized protein</fullName>
    </submittedName>
</protein>
<accession>A0ACC0VT22</accession>
<evidence type="ECO:0000313" key="1">
    <source>
        <dbReference type="EMBL" id="KAI9908883.1"/>
    </source>
</evidence>
<dbReference type="EMBL" id="CM047586">
    <property type="protein sequence ID" value="KAI9908883.1"/>
    <property type="molecule type" value="Genomic_DNA"/>
</dbReference>
<keyword evidence="2" id="KW-1185">Reference proteome</keyword>
<organism evidence="1 2">
    <name type="scientific">Peronosclerospora sorghi</name>
    <dbReference type="NCBI Taxonomy" id="230839"/>
    <lineage>
        <taxon>Eukaryota</taxon>
        <taxon>Sar</taxon>
        <taxon>Stramenopiles</taxon>
        <taxon>Oomycota</taxon>
        <taxon>Peronosporomycetes</taxon>
        <taxon>Peronosporales</taxon>
        <taxon>Peronosporaceae</taxon>
        <taxon>Peronosclerospora</taxon>
    </lineage>
</organism>
<gene>
    <name evidence="1" type="ORF">PsorP6_015350</name>
</gene>
<reference evidence="1 2" key="1">
    <citation type="journal article" date="2022" name="bioRxiv">
        <title>The genome of the oomycete Peronosclerospora sorghi, a cosmopolitan pathogen of maize and sorghum, is inflated with dispersed pseudogenes.</title>
        <authorList>
            <person name="Fletcher K."/>
            <person name="Martin F."/>
            <person name="Isakeit T."/>
            <person name="Cavanaugh K."/>
            <person name="Magill C."/>
            <person name="Michelmore R."/>
        </authorList>
    </citation>
    <scope>NUCLEOTIDE SEQUENCE [LARGE SCALE GENOMIC DNA]</scope>
    <source>
        <strain evidence="1">P6</strain>
    </source>
</reference>
<proteinExistence type="predicted"/>
<evidence type="ECO:0000313" key="2">
    <source>
        <dbReference type="Proteomes" id="UP001163321"/>
    </source>
</evidence>